<dbReference type="Proteomes" id="UP000323733">
    <property type="component" value="Unassembled WGS sequence"/>
</dbReference>
<protein>
    <submittedName>
        <fullName evidence="2">Right handed beta helix region</fullName>
    </submittedName>
</protein>
<dbReference type="SUPFAM" id="SSF51126">
    <property type="entry name" value="Pectin lyase-like"/>
    <property type="match status" value="1"/>
</dbReference>
<sequence>MIAGNSANNVVLKNFTVDGSQSDYYPDVRLGTSLYNMATLIGCNGLTLEDCVFQNGCNDAILLNNCYGVDIDRITVNKCGHDGIYAYYVDGISVRNSTFINRTNSSCRFYNVTKGEFLNNKCSTSGGGHTGLQLQGELKDIRAYGNSIKDLPYPGVRAIEAKMSNVIIEDNIIEKCAKPGIDAPSAITRNNKITY</sequence>
<dbReference type="InterPro" id="IPR039448">
    <property type="entry name" value="Beta_helix"/>
</dbReference>
<dbReference type="SMART" id="SM00710">
    <property type="entry name" value="PbH1"/>
    <property type="match status" value="4"/>
</dbReference>
<name>A0A1I7AEI0_METTE</name>
<dbReference type="InterPro" id="IPR006626">
    <property type="entry name" value="PbH1"/>
</dbReference>
<organism evidence="2 3">
    <name type="scientific">Methanosarcina thermophila</name>
    <dbReference type="NCBI Taxonomy" id="2210"/>
    <lineage>
        <taxon>Archaea</taxon>
        <taxon>Methanobacteriati</taxon>
        <taxon>Methanobacteriota</taxon>
        <taxon>Stenosarchaea group</taxon>
        <taxon>Methanomicrobia</taxon>
        <taxon>Methanosarcinales</taxon>
        <taxon>Methanosarcinaceae</taxon>
        <taxon>Methanosarcina</taxon>
    </lineage>
</organism>
<dbReference type="InterPro" id="IPR011050">
    <property type="entry name" value="Pectin_lyase_fold/virulence"/>
</dbReference>
<dbReference type="Gene3D" id="2.160.20.10">
    <property type="entry name" value="Single-stranded right-handed beta-helix, Pectin lyase-like"/>
    <property type="match status" value="1"/>
</dbReference>
<accession>A0A1I7AEI0</accession>
<dbReference type="InterPro" id="IPR012334">
    <property type="entry name" value="Pectin_lyas_fold"/>
</dbReference>
<keyword evidence="3" id="KW-1185">Reference proteome</keyword>
<dbReference type="Pfam" id="PF13229">
    <property type="entry name" value="Beta_helix"/>
    <property type="match status" value="1"/>
</dbReference>
<gene>
    <name evidence="2" type="ORF">SAMN02910340_02085</name>
</gene>
<dbReference type="AlphaFoldDB" id="A0A1I7AEI0"/>
<feature type="domain" description="Right handed beta helix" evidence="1">
    <location>
        <begin position="42"/>
        <end position="183"/>
    </location>
</feature>
<evidence type="ECO:0000313" key="2">
    <source>
        <dbReference type="EMBL" id="SFT73305.1"/>
    </source>
</evidence>
<proteinExistence type="predicted"/>
<dbReference type="EMBL" id="FPAO01000008">
    <property type="protein sequence ID" value="SFT73305.1"/>
    <property type="molecule type" value="Genomic_DNA"/>
</dbReference>
<reference evidence="2 3" key="1">
    <citation type="submission" date="2016-10" db="EMBL/GenBank/DDBJ databases">
        <authorList>
            <person name="Varghese N."/>
            <person name="Submissions S."/>
        </authorList>
    </citation>
    <scope>NUCLEOTIDE SEQUENCE [LARGE SCALE GENOMIC DNA]</scope>
    <source>
        <strain evidence="2 3">DSM 11855</strain>
    </source>
</reference>
<evidence type="ECO:0000259" key="1">
    <source>
        <dbReference type="Pfam" id="PF13229"/>
    </source>
</evidence>
<evidence type="ECO:0000313" key="3">
    <source>
        <dbReference type="Proteomes" id="UP000323733"/>
    </source>
</evidence>